<dbReference type="SUPFAM" id="SSF50692">
    <property type="entry name" value="ADC-like"/>
    <property type="match status" value="1"/>
</dbReference>
<comment type="cofactor">
    <cofactor evidence="14">
        <name>[4Fe-4S] cluster</name>
        <dbReference type="ChEBI" id="CHEBI:49883"/>
    </cofactor>
    <text evidence="14">Binds 1 [4Fe-4S] cluster.</text>
</comment>
<evidence type="ECO:0000256" key="6">
    <source>
        <dbReference type="ARBA" id="ARBA00022764"/>
    </source>
</evidence>
<comment type="PTM">
    <text evidence="14">Predicted to be exported by the Tat system. The position of the signal peptide cleavage has not been experimentally proven.</text>
</comment>
<dbReference type="GO" id="GO:0005576">
    <property type="term" value="C:extracellular region"/>
    <property type="evidence" value="ECO:0007669"/>
    <property type="project" value="UniProtKB-SubCell"/>
</dbReference>
<evidence type="ECO:0000256" key="14">
    <source>
        <dbReference type="HAMAP-Rule" id="MF_01630"/>
    </source>
</evidence>
<dbReference type="InterPro" id="IPR050123">
    <property type="entry name" value="Prok_molybdopt-oxidoreductase"/>
</dbReference>
<feature type="binding site" evidence="14">
    <location>
        <begin position="675"/>
        <end position="684"/>
    </location>
    <ligand>
        <name>Mo-bis(molybdopterin guanine dinucleotide)</name>
        <dbReference type="ChEBI" id="CHEBI:60539"/>
    </ligand>
</feature>
<feature type="binding site" evidence="14">
    <location>
        <position position="504"/>
    </location>
    <ligand>
        <name>Mo-bis(molybdopterin guanine dinucleotide)</name>
        <dbReference type="ChEBI" id="CHEBI:60539"/>
    </ligand>
</feature>
<dbReference type="EC" id="1.9.6.1" evidence="14"/>
<dbReference type="PROSITE" id="PS51318">
    <property type="entry name" value="TAT"/>
    <property type="match status" value="1"/>
</dbReference>
<organism evidence="16 17">
    <name type="scientific">Thermosulfidibacter takaii (strain DSM 17441 / JCM 13301 / NBRC 103674 / ABI70S6)</name>
    <dbReference type="NCBI Taxonomy" id="1298851"/>
    <lineage>
        <taxon>Bacteria</taxon>
        <taxon>Pseudomonadati</taxon>
        <taxon>Thermosulfidibacterota</taxon>
        <taxon>Thermosulfidibacteria</taxon>
        <taxon>Thermosulfidibacterales</taxon>
        <taxon>Thermosulfidibacteraceae</taxon>
    </lineage>
</organism>
<feature type="domain" description="4Fe-4S Mo/W bis-MGD-type" evidence="15">
    <location>
        <begin position="40"/>
        <end position="96"/>
    </location>
</feature>
<keyword evidence="7 14" id="KW-0249">Electron transport</keyword>
<feature type="binding site" evidence="14">
    <location>
        <position position="759"/>
    </location>
    <ligand>
        <name>Mo-bis(molybdopterin guanine dinucleotide)</name>
        <dbReference type="ChEBI" id="CHEBI:60539"/>
    </ligand>
</feature>
<accession>A0A0S3QRC3</accession>
<feature type="binding site" evidence="14">
    <location>
        <begin position="259"/>
        <end position="261"/>
    </location>
    <ligand>
        <name>Mo-bis(molybdopterin guanine dinucleotide)</name>
        <dbReference type="ChEBI" id="CHEBI:60539"/>
    </ligand>
</feature>
<comment type="subunit">
    <text evidence="14">Component of the nitrate reductase NapAB complex composed of NapA and NapB.</text>
</comment>
<dbReference type="STRING" id="1298851.TST_0075"/>
<feature type="binding site" evidence="14">
    <location>
        <position position="749"/>
    </location>
    <ligand>
        <name>substrate</name>
    </ligand>
</feature>
<dbReference type="InterPro" id="IPR006656">
    <property type="entry name" value="Mopterin_OxRdtase"/>
</dbReference>
<reference evidence="17" key="1">
    <citation type="journal article" date="2018" name="Science">
        <title>A primordial and reversible TCA cycle in a facultatively chemolithoautotrophic thermophile.</title>
        <authorList>
            <person name="Nunoura T."/>
            <person name="Chikaraishi Y."/>
            <person name="Izaki R."/>
            <person name="Suwa T."/>
            <person name="Sato T."/>
            <person name="Harada T."/>
            <person name="Mori K."/>
            <person name="Kato Y."/>
            <person name="Miyazaki M."/>
            <person name="Shimamura S."/>
            <person name="Yanagawa K."/>
            <person name="Shuto A."/>
            <person name="Ohkouchi N."/>
            <person name="Fujita N."/>
            <person name="Takaki Y."/>
            <person name="Atomi H."/>
            <person name="Takai K."/>
        </authorList>
    </citation>
    <scope>NUCLEOTIDE SEQUENCE [LARGE SCALE GENOMIC DNA]</scope>
    <source>
        <strain evidence="17">DSM 17441 / JCM 13301 / NBRC 103674 / ABI70S6</strain>
    </source>
</reference>
<dbReference type="GO" id="GO:0045333">
    <property type="term" value="P:cellular respiration"/>
    <property type="evidence" value="ECO:0007669"/>
    <property type="project" value="UniProtKB-ARBA"/>
</dbReference>
<dbReference type="HAMAP" id="MF_01630">
    <property type="entry name" value="Nitrate_reduct_NapA"/>
    <property type="match status" value="1"/>
</dbReference>
<dbReference type="Gene3D" id="3.40.228.10">
    <property type="entry name" value="Dimethylsulfoxide Reductase, domain 2"/>
    <property type="match status" value="1"/>
</dbReference>
<keyword evidence="17" id="KW-1185">Reference proteome</keyword>
<dbReference type="GO" id="GO:0009325">
    <property type="term" value="C:nitrate reductase complex"/>
    <property type="evidence" value="ECO:0007669"/>
    <property type="project" value="TreeGrafter"/>
</dbReference>
<feature type="binding site" evidence="14">
    <location>
        <position position="171"/>
    </location>
    <ligand>
        <name>Mo-bis(molybdopterin guanine dinucleotide)</name>
        <dbReference type="ChEBI" id="CHEBI:60539"/>
    </ligand>
</feature>
<dbReference type="EMBL" id="AP013035">
    <property type="protein sequence ID" value="BAT70885.1"/>
    <property type="molecule type" value="Genomic_DNA"/>
</dbReference>
<name>A0A0S3QRC3_THET7</name>
<comment type="caution">
    <text evidence="14">Lacks conserved residue(s) required for the propagation of feature annotation.</text>
</comment>
<feature type="binding site" evidence="14">
    <location>
        <position position="47"/>
    </location>
    <ligand>
        <name>[4Fe-4S] cluster</name>
        <dbReference type="ChEBI" id="CHEBI:49883"/>
    </ligand>
</feature>
<keyword evidence="5 14" id="KW-0732">Signal</keyword>
<dbReference type="InterPro" id="IPR006311">
    <property type="entry name" value="TAT_signal"/>
</dbReference>
<dbReference type="GO" id="GO:0042128">
    <property type="term" value="P:nitrate assimilation"/>
    <property type="evidence" value="ECO:0007669"/>
    <property type="project" value="UniProtKB-UniRule"/>
</dbReference>
<dbReference type="OrthoDB" id="9803192at2"/>
<dbReference type="GO" id="GO:0051539">
    <property type="term" value="F:4 iron, 4 sulfur cluster binding"/>
    <property type="evidence" value="ECO:0007669"/>
    <property type="project" value="UniProtKB-KW"/>
</dbReference>
<protein>
    <recommendedName>
        <fullName evidence="14">Nitrate reductase</fullName>
        <ecNumber evidence="14">1.9.6.1</ecNumber>
    </recommendedName>
</protein>
<keyword evidence="4 14" id="KW-0479">Metal-binding</keyword>
<evidence type="ECO:0000313" key="17">
    <source>
        <dbReference type="Proteomes" id="UP000063234"/>
    </source>
</evidence>
<dbReference type="Gene3D" id="3.40.50.740">
    <property type="match status" value="1"/>
</dbReference>
<evidence type="ECO:0000256" key="13">
    <source>
        <dbReference type="ARBA" id="ARBA00055000"/>
    </source>
</evidence>
<keyword evidence="10 14" id="KW-0411">Iron-sulfur</keyword>
<dbReference type="Gene3D" id="2.20.25.90">
    <property type="entry name" value="ADC-like domains"/>
    <property type="match status" value="1"/>
</dbReference>
<dbReference type="Pfam" id="PF04879">
    <property type="entry name" value="Molybdop_Fe4S4"/>
    <property type="match status" value="1"/>
</dbReference>
<evidence type="ECO:0000256" key="11">
    <source>
        <dbReference type="ARBA" id="ARBA00023063"/>
    </source>
</evidence>
<comment type="subcellular location">
    <subcellularLocation>
        <location evidence="14">Secreted</location>
    </subcellularLocation>
    <text evidence="14">Membrane-associated.</text>
</comment>
<dbReference type="GO" id="GO:0030151">
    <property type="term" value="F:molybdenum ion binding"/>
    <property type="evidence" value="ECO:0007669"/>
    <property type="project" value="InterPro"/>
</dbReference>
<dbReference type="InterPro" id="IPR006963">
    <property type="entry name" value="Mopterin_OxRdtase_4Fe-4S_dom"/>
</dbReference>
<evidence type="ECO:0000256" key="5">
    <source>
        <dbReference type="ARBA" id="ARBA00022729"/>
    </source>
</evidence>
<dbReference type="SMART" id="SM00926">
    <property type="entry name" value="Molybdop_Fe4S4"/>
    <property type="match status" value="1"/>
</dbReference>
<dbReference type="SUPFAM" id="SSF53706">
    <property type="entry name" value="Formate dehydrogenase/DMSO reductase, domains 1-3"/>
    <property type="match status" value="1"/>
</dbReference>
<dbReference type="GO" id="GO:0006777">
    <property type="term" value="P:Mo-molybdopterin cofactor biosynthetic process"/>
    <property type="evidence" value="ECO:0007669"/>
    <property type="project" value="UniProtKB-UniRule"/>
</dbReference>
<dbReference type="Pfam" id="PF00384">
    <property type="entry name" value="Molybdopterin"/>
    <property type="match status" value="1"/>
</dbReference>
<evidence type="ECO:0000256" key="4">
    <source>
        <dbReference type="ARBA" id="ARBA00022723"/>
    </source>
</evidence>
<dbReference type="GO" id="GO:0016020">
    <property type="term" value="C:membrane"/>
    <property type="evidence" value="ECO:0007669"/>
    <property type="project" value="TreeGrafter"/>
</dbReference>
<dbReference type="GO" id="GO:0043546">
    <property type="term" value="F:molybdopterin cofactor binding"/>
    <property type="evidence" value="ECO:0007669"/>
    <property type="project" value="InterPro"/>
</dbReference>
<gene>
    <name evidence="14 16" type="primary">napA</name>
    <name evidence="16" type="ORF">TST_0075</name>
</gene>
<comment type="cofactor">
    <cofactor evidence="14">
        <name>Mo-bis(molybdopterin guanine dinucleotide)</name>
        <dbReference type="ChEBI" id="CHEBI:60539"/>
    </cofactor>
    <text evidence="14">Binds 1 molybdenum-bis(molybdopterin guanine dinucleotide) (Mo-bis-MGD) cofactor per subunit.</text>
</comment>
<dbReference type="PROSITE" id="PS51669">
    <property type="entry name" value="4FE4S_MOW_BIS_MGD"/>
    <property type="match status" value="1"/>
</dbReference>
<feature type="binding site" evidence="14">
    <location>
        <position position="54"/>
    </location>
    <ligand>
        <name>[4Fe-4S] cluster</name>
        <dbReference type="ChEBI" id="CHEBI:49883"/>
    </ligand>
</feature>
<keyword evidence="3 14" id="KW-0500">Molybdenum</keyword>
<keyword evidence="6" id="KW-0574">Periplasm</keyword>
<keyword evidence="1 14" id="KW-0813">Transport</keyword>
<feature type="binding site" evidence="14">
    <location>
        <position position="84"/>
    </location>
    <ligand>
        <name>Mo-bis(molybdopterin guanine dinucleotide)</name>
        <dbReference type="ChEBI" id="CHEBI:60539"/>
    </ligand>
</feature>
<dbReference type="InterPro" id="IPR006657">
    <property type="entry name" value="MoPterin_dinucl-bd_dom"/>
</dbReference>
<dbReference type="GO" id="GO:0050140">
    <property type="term" value="F:nitrate reductase (cytochrome) activity"/>
    <property type="evidence" value="ECO:0007669"/>
    <property type="project" value="UniProtKB-EC"/>
</dbReference>
<feature type="binding site" evidence="14">
    <location>
        <position position="82"/>
    </location>
    <ligand>
        <name>[4Fe-4S] cluster</name>
        <dbReference type="ChEBI" id="CHEBI:49883"/>
    </ligand>
</feature>
<evidence type="ECO:0000256" key="12">
    <source>
        <dbReference type="ARBA" id="ARBA00052176"/>
    </source>
</evidence>
<dbReference type="AlphaFoldDB" id="A0A0S3QRC3"/>
<feature type="binding site" evidence="14">
    <location>
        <position position="50"/>
    </location>
    <ligand>
        <name>[4Fe-4S] cluster</name>
        <dbReference type="ChEBI" id="CHEBI:49883"/>
    </ligand>
</feature>
<evidence type="ECO:0000256" key="9">
    <source>
        <dbReference type="ARBA" id="ARBA00023004"/>
    </source>
</evidence>
<comment type="function">
    <text evidence="14">Catalytic subunit of the nitrate reductase complex NapAB. Receives electrons from NapB and catalyzes the reduction of nitrate to nitrite.</text>
</comment>
<dbReference type="InterPro" id="IPR009010">
    <property type="entry name" value="Asp_de-COase-like_dom_sf"/>
</dbReference>
<dbReference type="GO" id="GO:0009055">
    <property type="term" value="F:electron transfer activity"/>
    <property type="evidence" value="ECO:0007669"/>
    <property type="project" value="UniProtKB-UniRule"/>
</dbReference>
<evidence type="ECO:0000256" key="3">
    <source>
        <dbReference type="ARBA" id="ARBA00022505"/>
    </source>
</evidence>
<evidence type="ECO:0000256" key="7">
    <source>
        <dbReference type="ARBA" id="ARBA00022982"/>
    </source>
</evidence>
<dbReference type="CDD" id="cd02754">
    <property type="entry name" value="MopB_Nitrate-R-NapA-like"/>
    <property type="match status" value="1"/>
</dbReference>
<dbReference type="PANTHER" id="PTHR43105:SF11">
    <property type="entry name" value="PERIPLASMIC NITRATE REDUCTASE"/>
    <property type="match status" value="1"/>
</dbReference>
<sequence>MGLTRREFLKRMAAITAASMVGLNLPIELGKDTAKAATADKWVRGTCRFCGVGCRVELGLKNGRPVAIRGVPESKTNFGYLCMKGMLFYKIMVHPDRLKKPLYRERKDQPFKEISWDEALDIAAKKFAEAVKKYGPNSVAYYGSGQALTEETYLFQKIFRAGLRTNNVEGNPRLCMASAVGGYLTSFGADEPIGAYEDIEKAYCFFIIGSNMAEAHPVLFRRVMRRKLDHPDEVKVIVADPRVSPTSRIADLHLQFKPGTDLALLNAMAYVIIEEKLYDESFIKDYCVFKVGKGKTVSFEDYKRHLENYTPEKAARICGGNITPEKIRQAARWFARSKGTMSMWTMGLNQRSRGVWANNLVHNLHLLTGQLCKPGADSFSLTGQPNACGGVREGGGLCHILPGHRLVKIDKLRHEVERLWGVPEGRIPPKPGYHTIAMFRAVNEGKIKALWVNCTSPAQSLPNCDFYRKGLKREDLFLVVTDIFPTKTTELANLVLPTAFHFEKTGVYGCTERRSQLTLKAIDPPGEAKPEVWIVREWALRLAKYLNDPVIKKLVEPFIGLEPGFELPKAIWTEYTQKLTKGRDNDLSGATYEVLMKRPDGVQWPAPTVEIAMKGGTYKKFVRGIDPLADKHAKDDKPIQFYGPAHKDKKAYIWLRPYKGAAEEPDAEYPFYLSTGRVIDHWHTSSMTGRIAELLRANPYAYVEINPKDAKRLGIKPNDMVEVETRRGKIHLPAKVVEGPIEGMVFVYWHDMAEDRMANRVTKDAFDPGSKEPEYKICACRIRKVSGPKPLRPFVVGMSKPI</sequence>
<dbReference type="Proteomes" id="UP000063234">
    <property type="component" value="Chromosome"/>
</dbReference>
<dbReference type="Pfam" id="PF01568">
    <property type="entry name" value="Molydop_binding"/>
    <property type="match status" value="1"/>
</dbReference>
<keyword evidence="9 14" id="KW-0408">Iron</keyword>
<dbReference type="CDD" id="cd00508">
    <property type="entry name" value="MopB_CT_Fdh-Nap-like"/>
    <property type="match status" value="1"/>
</dbReference>
<feature type="binding site" evidence="14">
    <location>
        <position position="146"/>
    </location>
    <ligand>
        <name>Mo-bis(molybdopterin guanine dinucleotide)</name>
        <dbReference type="ChEBI" id="CHEBI:60539"/>
    </ligand>
</feature>
<comment type="catalytic activity">
    <reaction evidence="12 14">
        <text>2 Fe(II)-[cytochrome] + nitrate + 2 H(+) = 2 Fe(III)-[cytochrome] + nitrite + H2O</text>
        <dbReference type="Rhea" id="RHEA:12909"/>
        <dbReference type="Rhea" id="RHEA-COMP:11777"/>
        <dbReference type="Rhea" id="RHEA-COMP:11778"/>
        <dbReference type="ChEBI" id="CHEBI:15377"/>
        <dbReference type="ChEBI" id="CHEBI:15378"/>
        <dbReference type="ChEBI" id="CHEBI:16301"/>
        <dbReference type="ChEBI" id="CHEBI:17632"/>
        <dbReference type="ChEBI" id="CHEBI:29033"/>
        <dbReference type="ChEBI" id="CHEBI:29034"/>
        <dbReference type="EC" id="1.9.6.1"/>
    </reaction>
</comment>
<dbReference type="Gene3D" id="2.40.40.20">
    <property type="match status" value="1"/>
</dbReference>
<dbReference type="PATRIC" id="fig|1298851.3.peg.78"/>
<dbReference type="RefSeq" id="WP_068548600.1">
    <property type="nucleotide sequence ID" value="NZ_AP013035.1"/>
</dbReference>
<feature type="binding site" evidence="14">
    <location>
        <position position="350"/>
    </location>
    <ligand>
        <name>Mo-bis(molybdopterin guanine dinucleotide)</name>
        <dbReference type="ChEBI" id="CHEBI:60539"/>
    </ligand>
</feature>
<comment type="similarity">
    <text evidence="14">Belongs to the prokaryotic molybdopterin-containing oxidoreductase family. NasA/NapA/NarB subfamily.</text>
</comment>
<feature type="binding site" evidence="14">
    <location>
        <position position="175"/>
    </location>
    <ligand>
        <name>Mo-bis(molybdopterin guanine dinucleotide)</name>
        <dbReference type="ChEBI" id="CHEBI:60539"/>
    </ligand>
</feature>
<evidence type="ECO:0000313" key="16">
    <source>
        <dbReference type="EMBL" id="BAT70885.1"/>
    </source>
</evidence>
<dbReference type="GO" id="GO:0005506">
    <property type="term" value="F:iron ion binding"/>
    <property type="evidence" value="ECO:0007669"/>
    <property type="project" value="UniProtKB-UniRule"/>
</dbReference>
<comment type="function">
    <text evidence="13">Catalytic subunit of the periplasmic nitrate reductase complex NapAB. Receives electrons from NapB and catalyzes the reduction of nitrate to nitrite.</text>
</comment>
<dbReference type="PANTHER" id="PTHR43105">
    <property type="entry name" value="RESPIRATORY NITRATE REDUCTASE"/>
    <property type="match status" value="1"/>
</dbReference>
<evidence type="ECO:0000256" key="1">
    <source>
        <dbReference type="ARBA" id="ARBA00022448"/>
    </source>
</evidence>
<feature type="binding site" evidence="14">
    <location>
        <position position="776"/>
    </location>
    <ligand>
        <name>Mo-bis(molybdopterin guanine dinucleotide)</name>
        <dbReference type="ChEBI" id="CHEBI:60539"/>
    </ligand>
</feature>
<proteinExistence type="inferred from homology"/>
<evidence type="ECO:0000256" key="10">
    <source>
        <dbReference type="ARBA" id="ARBA00023014"/>
    </source>
</evidence>
<evidence type="ECO:0000256" key="2">
    <source>
        <dbReference type="ARBA" id="ARBA00022485"/>
    </source>
</evidence>
<dbReference type="FunFam" id="2.40.40.20:FF:000005">
    <property type="entry name" value="Periplasmic nitrate reductase"/>
    <property type="match status" value="1"/>
</dbReference>
<dbReference type="KEGG" id="ttk:TST_0075"/>
<keyword evidence="2 14" id="KW-0004">4Fe-4S</keyword>
<keyword evidence="8 14" id="KW-0560">Oxidoreductase</keyword>
<dbReference type="InterPro" id="IPR010051">
    <property type="entry name" value="Periplasm_NO3_reductase_lsu"/>
</dbReference>
<evidence type="ECO:0000259" key="15">
    <source>
        <dbReference type="PROSITE" id="PS51669"/>
    </source>
</evidence>
<keyword evidence="11 14" id="KW-0534">Nitrate assimilation</keyword>
<feature type="binding site" evidence="14">
    <location>
        <position position="346"/>
    </location>
    <ligand>
        <name>Mo-bis(molybdopterin guanine dinucleotide)</name>
        <dbReference type="ChEBI" id="CHEBI:60539"/>
    </ligand>
</feature>
<evidence type="ECO:0000256" key="8">
    <source>
        <dbReference type="ARBA" id="ARBA00023002"/>
    </source>
</evidence>